<comment type="function">
    <text evidence="8">Negatively regulates transcription of bacterial ribonucleotide reductase nrd genes and operons by binding to NrdR-boxes.</text>
</comment>
<evidence type="ECO:0000256" key="5">
    <source>
        <dbReference type="ARBA" id="ARBA00023015"/>
    </source>
</evidence>
<feature type="zinc finger region" evidence="8">
    <location>
        <begin position="3"/>
        <end position="34"/>
    </location>
</feature>
<dbReference type="GO" id="GO:0045892">
    <property type="term" value="P:negative regulation of DNA-templated transcription"/>
    <property type="evidence" value="ECO:0007669"/>
    <property type="project" value="UniProtKB-UniRule"/>
</dbReference>
<evidence type="ECO:0000313" key="10">
    <source>
        <dbReference type="EMBL" id="UTO55088.1"/>
    </source>
</evidence>
<accession>A0A9Q9BTV4</accession>
<dbReference type="EMBL" id="CP089285">
    <property type="protein sequence ID" value="UTO56007.1"/>
    <property type="molecule type" value="Genomic_DNA"/>
</dbReference>
<keyword evidence="3 8" id="KW-0863">Zinc-finger</keyword>
<dbReference type="GO" id="GO:0008270">
    <property type="term" value="F:zinc ion binding"/>
    <property type="evidence" value="ECO:0007669"/>
    <property type="project" value="UniProtKB-UniRule"/>
</dbReference>
<sequence length="168" mass="19499">MKCPFCHNVHTSVKDSRPSDDDMIIRRRRVCNICNARFTTMEELLLKPMKVIKKNGSIEIFSKQKLLSSILIATKKRPISHDQINMIVNNIFYQLEASKENSISTHIIGKMVMDNIFSLDKVAYIRFASVYMNFNDTNDFSDIVTKIVNRCNIIACFLHIFLEFIICL</sequence>
<evidence type="ECO:0000256" key="3">
    <source>
        <dbReference type="ARBA" id="ARBA00022771"/>
    </source>
</evidence>
<dbReference type="NCBIfam" id="TIGR00244">
    <property type="entry name" value="transcriptional regulator NrdR"/>
    <property type="match status" value="1"/>
</dbReference>
<keyword evidence="13" id="KW-1185">Reference proteome</keyword>
<keyword evidence="8" id="KW-0479">Metal-binding</keyword>
<comment type="similarity">
    <text evidence="8">Belongs to the NrdR family.</text>
</comment>
<evidence type="ECO:0000256" key="8">
    <source>
        <dbReference type="HAMAP-Rule" id="MF_00440"/>
    </source>
</evidence>
<comment type="cofactor">
    <cofactor evidence="8">
        <name>Zn(2+)</name>
        <dbReference type="ChEBI" id="CHEBI:29105"/>
    </cofactor>
    <text evidence="8">Binds 1 zinc ion.</text>
</comment>
<keyword evidence="5 8" id="KW-0805">Transcription regulation</keyword>
<dbReference type="Proteomes" id="UP001059985">
    <property type="component" value="Chromosome"/>
</dbReference>
<reference evidence="10" key="1">
    <citation type="journal article" date="2022" name="Microorganisms">
        <title>Assembly and Comparison of Ca. Neoehrlichia mikurensis Genomes.</title>
        <authorList>
            <person name="Azagi T."/>
            <person name="Dirks R.P."/>
            <person name="Yebra-Pimentel E.S."/>
            <person name="Schaap P.J."/>
            <person name="Koehorst J.J."/>
            <person name="Esser H.J."/>
            <person name="Sprong H."/>
        </authorList>
    </citation>
    <scope>NUCLEOTIDE SEQUENCE</scope>
    <source>
        <strain evidence="11">18-2804</strain>
        <strain evidence="10">18-2837</strain>
    </source>
</reference>
<protein>
    <recommendedName>
        <fullName evidence="8">Transcriptional repressor NrdR</fullName>
    </recommendedName>
</protein>
<dbReference type="AlphaFoldDB" id="A0A9Q9BTV4"/>
<keyword evidence="4 8" id="KW-0067">ATP-binding</keyword>
<evidence type="ECO:0000256" key="6">
    <source>
        <dbReference type="ARBA" id="ARBA00023125"/>
    </source>
</evidence>
<dbReference type="GO" id="GO:0005524">
    <property type="term" value="F:ATP binding"/>
    <property type="evidence" value="ECO:0007669"/>
    <property type="project" value="UniProtKB-UniRule"/>
</dbReference>
<dbReference type="InterPro" id="IPR003796">
    <property type="entry name" value="RNR_NrdR-like"/>
</dbReference>
<dbReference type="InterPro" id="IPR055173">
    <property type="entry name" value="NrdR-like_N"/>
</dbReference>
<evidence type="ECO:0000256" key="1">
    <source>
        <dbReference type="ARBA" id="ARBA00022491"/>
    </source>
</evidence>
<evidence type="ECO:0000256" key="2">
    <source>
        <dbReference type="ARBA" id="ARBA00022741"/>
    </source>
</evidence>
<name>A0A9Q9BTV4_9RICK</name>
<evidence type="ECO:0000259" key="9">
    <source>
        <dbReference type="PROSITE" id="PS51161"/>
    </source>
</evidence>
<evidence type="ECO:0000313" key="11">
    <source>
        <dbReference type="EMBL" id="UTO56007.1"/>
    </source>
</evidence>
<keyword evidence="8" id="KW-0862">Zinc</keyword>
<dbReference type="Pfam" id="PF03477">
    <property type="entry name" value="ATP-cone"/>
    <property type="match status" value="1"/>
</dbReference>
<keyword evidence="2 8" id="KW-0547">Nucleotide-binding</keyword>
<dbReference type="GO" id="GO:0003677">
    <property type="term" value="F:DNA binding"/>
    <property type="evidence" value="ECO:0007669"/>
    <property type="project" value="UniProtKB-KW"/>
</dbReference>
<dbReference type="HAMAP" id="MF_00440">
    <property type="entry name" value="NrdR"/>
    <property type="match status" value="1"/>
</dbReference>
<dbReference type="PANTHER" id="PTHR30455">
    <property type="entry name" value="TRANSCRIPTIONAL REPRESSOR NRDR"/>
    <property type="match status" value="1"/>
</dbReference>
<dbReference type="RefSeq" id="WP_218194328.1">
    <property type="nucleotide sequence ID" value="NZ_CP054597.1"/>
</dbReference>
<keyword evidence="7 8" id="KW-0804">Transcription</keyword>
<proteinExistence type="inferred from homology"/>
<evidence type="ECO:0000256" key="4">
    <source>
        <dbReference type="ARBA" id="ARBA00022840"/>
    </source>
</evidence>
<gene>
    <name evidence="8 10" type="primary">nrdR</name>
    <name evidence="11" type="ORF">LUA81_02610</name>
    <name evidence="10" type="ORF">LUA82_02630</name>
</gene>
<dbReference type="Proteomes" id="UP001059822">
    <property type="component" value="Chromosome"/>
</dbReference>
<feature type="domain" description="ATP-cone" evidence="9">
    <location>
        <begin position="49"/>
        <end position="139"/>
    </location>
</feature>
<dbReference type="EMBL" id="CP089286">
    <property type="protein sequence ID" value="UTO55088.1"/>
    <property type="molecule type" value="Genomic_DNA"/>
</dbReference>
<evidence type="ECO:0000313" key="13">
    <source>
        <dbReference type="Proteomes" id="UP001059985"/>
    </source>
</evidence>
<dbReference type="Pfam" id="PF22811">
    <property type="entry name" value="Zn_ribbon_NrdR"/>
    <property type="match status" value="1"/>
</dbReference>
<dbReference type="PANTHER" id="PTHR30455:SF2">
    <property type="entry name" value="TRANSCRIPTIONAL REPRESSOR NRDR"/>
    <property type="match status" value="1"/>
</dbReference>
<organism evidence="10 12">
    <name type="scientific">Neoehrlichia mikurensis</name>
    <dbReference type="NCBI Taxonomy" id="89586"/>
    <lineage>
        <taxon>Bacteria</taxon>
        <taxon>Pseudomonadati</taxon>
        <taxon>Pseudomonadota</taxon>
        <taxon>Alphaproteobacteria</taxon>
        <taxon>Rickettsiales</taxon>
        <taxon>Anaplasmataceae</taxon>
        <taxon>Candidatus Neoehrlichia</taxon>
    </lineage>
</organism>
<keyword evidence="6 8" id="KW-0238">DNA-binding</keyword>
<evidence type="ECO:0000313" key="12">
    <source>
        <dbReference type="Proteomes" id="UP001059822"/>
    </source>
</evidence>
<evidence type="ECO:0000256" key="7">
    <source>
        <dbReference type="ARBA" id="ARBA00023163"/>
    </source>
</evidence>
<dbReference type="InterPro" id="IPR005144">
    <property type="entry name" value="ATP-cone_dom"/>
</dbReference>
<keyword evidence="1 8" id="KW-0678">Repressor</keyword>
<dbReference type="PROSITE" id="PS51161">
    <property type="entry name" value="ATP_CONE"/>
    <property type="match status" value="1"/>
</dbReference>